<dbReference type="PANTHER" id="PTHR10353">
    <property type="entry name" value="GLYCOSYL HYDROLASE"/>
    <property type="match status" value="1"/>
</dbReference>
<dbReference type="InterPro" id="IPR017853">
    <property type="entry name" value="GH"/>
</dbReference>
<sequence length="219" mass="25112">MNGIGSSPTANASMDGITTFVARVMDIRKRNRNSTSSSPRQLAKPISAEELSSRFLKGVGISVWQCSGDKGSNWTRFAKSRWPLRRLGVRAVRGHASIEKANGFWDRYEEDIRLSADLGCTSFRFSIEWARIEPEQGLIDMEAVNRYHQMLDCMAAHGLEPNATLWHFVHPTWFEDAGGFTKEENIPAFVEYCKRCFRWFGTRIRLWATFNEPTCYLFL</sequence>
<dbReference type="Gene3D" id="3.20.20.80">
    <property type="entry name" value="Glycosidases"/>
    <property type="match status" value="1"/>
</dbReference>
<proteinExistence type="inferred from homology"/>
<keyword evidence="3" id="KW-0326">Glycosidase</keyword>
<evidence type="ECO:0000256" key="1">
    <source>
        <dbReference type="ARBA" id="ARBA00010838"/>
    </source>
</evidence>
<keyword evidence="6" id="KW-1185">Reference proteome</keyword>
<organism evidence="5 6">
    <name type="scientific">Volvox africanus</name>
    <dbReference type="NCBI Taxonomy" id="51714"/>
    <lineage>
        <taxon>Eukaryota</taxon>
        <taxon>Viridiplantae</taxon>
        <taxon>Chlorophyta</taxon>
        <taxon>core chlorophytes</taxon>
        <taxon>Chlorophyceae</taxon>
        <taxon>CS clade</taxon>
        <taxon>Chlamydomonadales</taxon>
        <taxon>Volvocaceae</taxon>
        <taxon>Volvox</taxon>
    </lineage>
</organism>
<evidence type="ECO:0000256" key="2">
    <source>
        <dbReference type="ARBA" id="ARBA00022801"/>
    </source>
</evidence>
<comment type="caution">
    <text evidence="5">The sequence shown here is derived from an EMBL/GenBank/DDBJ whole genome shotgun (WGS) entry which is preliminary data.</text>
</comment>
<evidence type="ECO:0000313" key="5">
    <source>
        <dbReference type="EMBL" id="GLI68921.1"/>
    </source>
</evidence>
<accession>A0ABQ5SH23</accession>
<feature type="non-terminal residue" evidence="5">
    <location>
        <position position="219"/>
    </location>
</feature>
<dbReference type="Proteomes" id="UP001165090">
    <property type="component" value="Unassembled WGS sequence"/>
</dbReference>
<dbReference type="InterPro" id="IPR001360">
    <property type="entry name" value="Glyco_hydro_1"/>
</dbReference>
<evidence type="ECO:0000256" key="4">
    <source>
        <dbReference type="RuleBase" id="RU003690"/>
    </source>
</evidence>
<dbReference type="EMBL" id="BSDZ01000080">
    <property type="protein sequence ID" value="GLI68921.1"/>
    <property type="molecule type" value="Genomic_DNA"/>
</dbReference>
<name>A0ABQ5SH23_9CHLO</name>
<evidence type="ECO:0000256" key="3">
    <source>
        <dbReference type="ARBA" id="ARBA00023295"/>
    </source>
</evidence>
<comment type="similarity">
    <text evidence="1 4">Belongs to the glycosyl hydrolase 1 family.</text>
</comment>
<protein>
    <recommendedName>
        <fullName evidence="7">Glycoside hydrolase family 1 protein</fullName>
    </recommendedName>
</protein>
<evidence type="ECO:0008006" key="7">
    <source>
        <dbReference type="Google" id="ProtNLM"/>
    </source>
</evidence>
<keyword evidence="2" id="KW-0378">Hydrolase</keyword>
<gene>
    <name evidence="5" type="ORF">VaNZ11_013340</name>
</gene>
<dbReference type="Pfam" id="PF00232">
    <property type="entry name" value="Glyco_hydro_1"/>
    <property type="match status" value="1"/>
</dbReference>
<dbReference type="SUPFAM" id="SSF51445">
    <property type="entry name" value="(Trans)glycosidases"/>
    <property type="match status" value="1"/>
</dbReference>
<reference evidence="5 6" key="1">
    <citation type="journal article" date="2023" name="IScience">
        <title>Expanded male sex-determining region conserved during the evolution of homothallism in the green alga Volvox.</title>
        <authorList>
            <person name="Yamamoto K."/>
            <person name="Matsuzaki R."/>
            <person name="Mahakham W."/>
            <person name="Heman W."/>
            <person name="Sekimoto H."/>
            <person name="Kawachi M."/>
            <person name="Minakuchi Y."/>
            <person name="Toyoda A."/>
            <person name="Nozaki H."/>
        </authorList>
    </citation>
    <scope>NUCLEOTIDE SEQUENCE [LARGE SCALE GENOMIC DNA]</scope>
    <source>
        <strain evidence="5 6">NIES-4468</strain>
    </source>
</reference>
<dbReference type="PANTHER" id="PTHR10353:SF36">
    <property type="entry name" value="LP05116P"/>
    <property type="match status" value="1"/>
</dbReference>
<evidence type="ECO:0000313" key="6">
    <source>
        <dbReference type="Proteomes" id="UP001165090"/>
    </source>
</evidence>